<proteinExistence type="inferred from homology"/>
<dbReference type="InterPro" id="IPR007590">
    <property type="entry name" value="Saf4/Yju2"/>
</dbReference>
<dbReference type="EMBL" id="JAIZAY010000012">
    <property type="protein sequence ID" value="KAJ8031383.1"/>
    <property type="molecule type" value="Genomic_DNA"/>
</dbReference>
<comment type="caution">
    <text evidence="10">The sequence shown here is derived from an EMBL/GenBank/DDBJ whole genome shotgun (WGS) entry which is preliminary data.</text>
</comment>
<keyword evidence="5 8" id="KW-0862">Zinc</keyword>
<dbReference type="HAMAP" id="MF_03226">
    <property type="entry name" value="YJU2"/>
    <property type="match status" value="1"/>
</dbReference>
<dbReference type="OrthoDB" id="674963at2759"/>
<evidence type="ECO:0000256" key="5">
    <source>
        <dbReference type="ARBA" id="ARBA00022833"/>
    </source>
</evidence>
<feature type="binding site" evidence="8">
    <location>
        <position position="46"/>
    </location>
    <ligand>
        <name>Zn(2+)</name>
        <dbReference type="ChEBI" id="CHEBI:29105"/>
    </ligand>
</feature>
<comment type="similarity">
    <text evidence="8">Belongs to the CWC16 family. YJU2 subfamily.</text>
</comment>
<keyword evidence="3 8" id="KW-0479">Metal-binding</keyword>
<dbReference type="PANTHER" id="PTHR12111">
    <property type="entry name" value="SPLICING FACTOR YJU2"/>
    <property type="match status" value="1"/>
</dbReference>
<feature type="region of interest" description="Disordered" evidence="9">
    <location>
        <begin position="176"/>
        <end position="387"/>
    </location>
</feature>
<keyword evidence="7 8" id="KW-0539">Nucleus</keyword>
<reference evidence="10" key="1">
    <citation type="submission" date="2021-10" db="EMBL/GenBank/DDBJ databases">
        <title>Tropical sea cucumber genome reveals ecological adaptation and Cuvierian tubules defense mechanism.</title>
        <authorList>
            <person name="Chen T."/>
        </authorList>
    </citation>
    <scope>NUCLEOTIDE SEQUENCE</scope>
    <source>
        <strain evidence="10">Nanhai2018</strain>
        <tissue evidence="10">Muscle</tissue>
    </source>
</reference>
<keyword evidence="2" id="KW-0507">mRNA processing</keyword>
<evidence type="ECO:0000256" key="8">
    <source>
        <dbReference type="HAMAP-Rule" id="MF_03226"/>
    </source>
</evidence>
<organism evidence="10 11">
    <name type="scientific">Holothuria leucospilota</name>
    <name type="common">Black long sea cucumber</name>
    <name type="synonym">Mertensiothuria leucospilota</name>
    <dbReference type="NCBI Taxonomy" id="206669"/>
    <lineage>
        <taxon>Eukaryota</taxon>
        <taxon>Metazoa</taxon>
        <taxon>Echinodermata</taxon>
        <taxon>Eleutherozoa</taxon>
        <taxon>Echinozoa</taxon>
        <taxon>Holothuroidea</taxon>
        <taxon>Aspidochirotacea</taxon>
        <taxon>Aspidochirotida</taxon>
        <taxon>Holothuriidae</taxon>
        <taxon>Holothuria</taxon>
    </lineage>
</organism>
<evidence type="ECO:0000313" key="11">
    <source>
        <dbReference type="Proteomes" id="UP001152320"/>
    </source>
</evidence>
<comment type="subunit">
    <text evidence="8">Component of the spliceosome. Present in the activated B complex, the catalytically activated B* complex which catalyzes the branching, the catalytic step 1 C complex catalyzing the exon ligation, and the postcatalytic P complex containing the ligated exons (mRNA) and the excised lariat intron.</text>
</comment>
<keyword evidence="11" id="KW-1185">Reference proteome</keyword>
<feature type="compositionally biased region" description="Basic and acidic residues" evidence="9">
    <location>
        <begin position="221"/>
        <end position="233"/>
    </location>
</feature>
<evidence type="ECO:0000256" key="9">
    <source>
        <dbReference type="SAM" id="MobiDB-lite"/>
    </source>
</evidence>
<feature type="compositionally biased region" description="Polar residues" evidence="9">
    <location>
        <begin position="265"/>
        <end position="298"/>
    </location>
</feature>
<keyword evidence="6" id="KW-0508">mRNA splicing</keyword>
<dbReference type="GO" id="GO:0046872">
    <property type="term" value="F:metal ion binding"/>
    <property type="evidence" value="ECO:0007669"/>
    <property type="project" value="UniProtKB-KW"/>
</dbReference>
<dbReference type="GO" id="GO:0000349">
    <property type="term" value="P:generation of catalytic spliceosome for first transesterification step"/>
    <property type="evidence" value="ECO:0007669"/>
    <property type="project" value="UniProtKB-UniRule"/>
</dbReference>
<dbReference type="Pfam" id="PF04502">
    <property type="entry name" value="Saf4_Yju2"/>
    <property type="match status" value="1"/>
</dbReference>
<evidence type="ECO:0000313" key="10">
    <source>
        <dbReference type="EMBL" id="KAJ8031383.1"/>
    </source>
</evidence>
<feature type="binding site" evidence="8">
    <location>
        <position position="83"/>
    </location>
    <ligand>
        <name>Zn(2+)</name>
        <dbReference type="ChEBI" id="CHEBI:29105"/>
    </ligand>
</feature>
<dbReference type="PANTHER" id="PTHR12111:SF1">
    <property type="entry name" value="SPLICING FACTOR YJU2"/>
    <property type="match status" value="1"/>
</dbReference>
<feature type="compositionally biased region" description="Acidic residues" evidence="9">
    <location>
        <begin position="211"/>
        <end position="220"/>
    </location>
</feature>
<dbReference type="InterPro" id="IPR043701">
    <property type="entry name" value="Yju2"/>
</dbReference>
<dbReference type="Proteomes" id="UP001152320">
    <property type="component" value="Chromosome 12"/>
</dbReference>
<evidence type="ECO:0000256" key="3">
    <source>
        <dbReference type="ARBA" id="ARBA00022723"/>
    </source>
</evidence>
<feature type="compositionally biased region" description="Basic and acidic residues" evidence="9">
    <location>
        <begin position="176"/>
        <end position="186"/>
    </location>
</feature>
<gene>
    <name evidence="10" type="ORF">HOLleu_24557</name>
</gene>
<keyword evidence="4 8" id="KW-0747">Spliceosome</keyword>
<comment type="subcellular location">
    <subcellularLocation>
        <location evidence="1 8">Nucleus</location>
    </subcellularLocation>
</comment>
<feature type="binding site" evidence="8">
    <location>
        <position position="43"/>
    </location>
    <ligand>
        <name>Zn(2+)</name>
        <dbReference type="ChEBI" id="CHEBI:29105"/>
    </ligand>
</feature>
<evidence type="ECO:0000256" key="7">
    <source>
        <dbReference type="ARBA" id="ARBA00023242"/>
    </source>
</evidence>
<sequence>MSERKVLNKYYPPDFDPSKIPKLRQAKNKQYTIRTMAPFNMRCNTCADYIYKGRKFNAKCEVAEGEDFLGLRIYRFYIRCPKCISEIMFKTDPENTDYTLEHGATRLFEAAKLIEEAEKEEQRQREEDATNPMKMLETRTKDSKLEMEIMENLEELREQNTRKEEVDYTELLRRKAEEEEERRLQEEKEDEDEIRRIFGKTGKGSLKRLQDDDEDDEEEAEKTKPKEKYKRPSDCLVEGTPPRKKNNSTFSGKVAISSLIKRKTTVSSDSGPPQTSEHFNLVSNYKGDTSKGENSNTAIKLHPADPQGSALASVNGLTKENEEKDQEEDGDTSNVEEKTETNFVNSIKEGLSKNSEKLAKKEEVRGGSFGLLVGYDESDSDTSSNDG</sequence>
<feature type="compositionally biased region" description="Basic and acidic residues" evidence="9">
    <location>
        <begin position="350"/>
        <end position="365"/>
    </location>
</feature>
<feature type="binding site" evidence="8">
    <location>
        <position position="80"/>
    </location>
    <ligand>
        <name>Zn(2+)</name>
        <dbReference type="ChEBI" id="CHEBI:29105"/>
    </ligand>
</feature>
<evidence type="ECO:0000256" key="1">
    <source>
        <dbReference type="ARBA" id="ARBA00004123"/>
    </source>
</evidence>
<accession>A0A9Q1BQU9</accession>
<dbReference type="GO" id="GO:0071006">
    <property type="term" value="C:U2-type catalytic step 1 spliceosome"/>
    <property type="evidence" value="ECO:0007669"/>
    <property type="project" value="UniProtKB-UniRule"/>
</dbReference>
<name>A0A9Q1BQU9_HOLLE</name>
<comment type="function">
    <text evidence="8">Part of the spliceosome which catalyzes two sequential transesterification reactions, first the excision of the non-coding intron from pre-mRNA and then the ligation of the coding exons to form the mature mRNA. Plays a role in stabilizing the structure of the spliceosome catalytic core and docking of the branch helix into the active site, producing 5'-exon and lariat intron-3'-intermediates.</text>
</comment>
<evidence type="ECO:0000256" key="2">
    <source>
        <dbReference type="ARBA" id="ARBA00022664"/>
    </source>
</evidence>
<evidence type="ECO:0000256" key="4">
    <source>
        <dbReference type="ARBA" id="ARBA00022728"/>
    </source>
</evidence>
<protein>
    <recommendedName>
        <fullName evidence="8">Splicing factor YJU2</fullName>
    </recommendedName>
</protein>
<dbReference type="AlphaFoldDB" id="A0A9Q1BQU9"/>
<evidence type="ECO:0000256" key="6">
    <source>
        <dbReference type="ARBA" id="ARBA00023187"/>
    </source>
</evidence>